<dbReference type="GO" id="GO:0005741">
    <property type="term" value="C:mitochondrial outer membrane"/>
    <property type="evidence" value="ECO:0007669"/>
    <property type="project" value="UniProtKB-SubCell"/>
</dbReference>
<dbReference type="GO" id="GO:0015288">
    <property type="term" value="F:porin activity"/>
    <property type="evidence" value="ECO:0007669"/>
    <property type="project" value="UniProtKB-KW"/>
</dbReference>
<comment type="similarity">
    <text evidence="2">Belongs to the eukaryotic mitochondrial porin family.</text>
</comment>
<evidence type="ECO:0000256" key="2">
    <source>
        <dbReference type="ARBA" id="ARBA00007780"/>
    </source>
</evidence>
<evidence type="ECO:0000256" key="4">
    <source>
        <dbReference type="ARBA" id="ARBA00022787"/>
    </source>
</evidence>
<reference evidence="6" key="2">
    <citation type="journal article" date="2023" name="Infect Dis Poverty">
        <title>Chromosome-scale genome of the human blood fluke Schistosoma mekongi and its implications for public health.</title>
        <authorList>
            <person name="Zhou M."/>
            <person name="Xu L."/>
            <person name="Xu D."/>
            <person name="Chen W."/>
            <person name="Khan J."/>
            <person name="Hu Y."/>
            <person name="Huang H."/>
            <person name="Wei H."/>
            <person name="Zhang Y."/>
            <person name="Chusongsang P."/>
            <person name="Tanasarnprasert K."/>
            <person name="Hu X."/>
            <person name="Limpanont Y."/>
            <person name="Lv Z."/>
        </authorList>
    </citation>
    <scope>NUCLEOTIDE SEQUENCE</scope>
    <source>
        <strain evidence="6">LV_2022a</strain>
    </source>
</reference>
<keyword evidence="3" id="KW-1134">Transmembrane beta strand</keyword>
<dbReference type="GO" id="GO:0046930">
    <property type="term" value="C:pore complex"/>
    <property type="evidence" value="ECO:0007669"/>
    <property type="project" value="UniProtKB-KW"/>
</dbReference>
<dbReference type="InterPro" id="IPR023614">
    <property type="entry name" value="Porin_dom_sf"/>
</dbReference>
<keyword evidence="7" id="KW-1185">Reference proteome</keyword>
<organism evidence="6 7">
    <name type="scientific">Schistosoma mekongi</name>
    <name type="common">Parasitic worm</name>
    <dbReference type="NCBI Taxonomy" id="38744"/>
    <lineage>
        <taxon>Eukaryota</taxon>
        <taxon>Metazoa</taxon>
        <taxon>Spiralia</taxon>
        <taxon>Lophotrochozoa</taxon>
        <taxon>Platyhelminthes</taxon>
        <taxon>Trematoda</taxon>
        <taxon>Digenea</taxon>
        <taxon>Strigeidida</taxon>
        <taxon>Schistosomatoidea</taxon>
        <taxon>Schistosomatidae</taxon>
        <taxon>Schistosoma</taxon>
    </lineage>
</organism>
<evidence type="ECO:0008006" key="8">
    <source>
        <dbReference type="Google" id="ProtNLM"/>
    </source>
</evidence>
<proteinExistence type="inferred from homology"/>
<keyword evidence="4" id="KW-1000">Mitochondrion outer membrane</keyword>
<dbReference type="CDD" id="cd07306">
    <property type="entry name" value="Porin3_VDAC"/>
    <property type="match status" value="1"/>
</dbReference>
<dbReference type="AlphaFoldDB" id="A0AAE2D1H1"/>
<evidence type="ECO:0000256" key="1">
    <source>
        <dbReference type="ARBA" id="ARBA00004294"/>
    </source>
</evidence>
<keyword evidence="4" id="KW-0496">Mitochondrion</keyword>
<dbReference type="PRINTS" id="PR00185">
    <property type="entry name" value="EUKARYTPORIN"/>
</dbReference>
<dbReference type="InterPro" id="IPR001925">
    <property type="entry name" value="Porin_Euk"/>
</dbReference>
<dbReference type="PANTHER" id="PTHR11743">
    <property type="entry name" value="VOLTAGE-DEPENDENT ANION-SELECTIVE CHANNEL"/>
    <property type="match status" value="1"/>
</dbReference>
<name>A0AAE2D1H1_SCHME</name>
<evidence type="ECO:0000313" key="6">
    <source>
        <dbReference type="EMBL" id="KAK4467651.1"/>
    </source>
</evidence>
<dbReference type="EMBL" id="JALJAT010000008">
    <property type="protein sequence ID" value="KAK4467651.1"/>
    <property type="molecule type" value="Genomic_DNA"/>
</dbReference>
<sequence length="284" mass="33125">MVPPSFSDLGKDARDLLFKKFYFGLYNIHCETKKNDIEFKSNLSDGPRPNKMYFDLQEKLTFPQYGLAITKKWTSNNVVDGEIVFEDKLFDGLKQTFQISRDPFKKCFNANLIHSFRNDRVNSNVEMFFKSAIPDLSPSLVFCYQGYLVGADVKLDCTNQILQKANFAVGYTVQDFTFHGLIANWGKQFSANMFQRITDRLHIAGSITWKRVPDEVVWAVGSQYILDSQNKHSIKCKLDHLNQISLAFTTYLSKGKLQCYGYIYGELRWLLFFLWEFYQWMPTQ</sequence>
<evidence type="ECO:0000313" key="7">
    <source>
        <dbReference type="Proteomes" id="UP001292079"/>
    </source>
</evidence>
<dbReference type="InterPro" id="IPR027246">
    <property type="entry name" value="Porin_Euk/Tom40"/>
</dbReference>
<dbReference type="Pfam" id="PF01459">
    <property type="entry name" value="Porin_3"/>
    <property type="match status" value="1"/>
</dbReference>
<accession>A0AAE2D1H1</accession>
<dbReference type="GO" id="GO:0008308">
    <property type="term" value="F:voltage-gated monoatomic anion channel activity"/>
    <property type="evidence" value="ECO:0007669"/>
    <property type="project" value="InterPro"/>
</dbReference>
<dbReference type="Gene3D" id="2.40.160.10">
    <property type="entry name" value="Porin"/>
    <property type="match status" value="1"/>
</dbReference>
<keyword evidence="5" id="KW-0813">Transport</keyword>
<comment type="subcellular location">
    <subcellularLocation>
        <location evidence="1">Mitochondrion outer membrane</location>
    </subcellularLocation>
</comment>
<evidence type="ECO:0000256" key="5">
    <source>
        <dbReference type="ARBA" id="ARBA00023114"/>
    </source>
</evidence>
<dbReference type="PANTHER" id="PTHR11743:SF70">
    <property type="entry name" value="GH26960P-RELATED"/>
    <property type="match status" value="1"/>
</dbReference>
<comment type="caution">
    <text evidence="6">The sequence shown here is derived from an EMBL/GenBank/DDBJ whole genome shotgun (WGS) entry which is preliminary data.</text>
</comment>
<reference evidence="6" key="1">
    <citation type="submission" date="2022-04" db="EMBL/GenBank/DDBJ databases">
        <authorList>
            <person name="Xu L."/>
            <person name="Lv Z."/>
        </authorList>
    </citation>
    <scope>NUCLEOTIDE SEQUENCE</scope>
    <source>
        <strain evidence="6">LV_2022a</strain>
    </source>
</reference>
<gene>
    <name evidence="6" type="ORF">MN116_008592</name>
</gene>
<protein>
    <recommendedName>
        <fullName evidence="8">Voltage-dependent anion-selective channel protein 1</fullName>
    </recommendedName>
</protein>
<keyword evidence="3" id="KW-0472">Membrane</keyword>
<keyword evidence="5" id="KW-0626">Porin</keyword>
<evidence type="ECO:0000256" key="3">
    <source>
        <dbReference type="ARBA" id="ARBA00022452"/>
    </source>
</evidence>
<keyword evidence="3" id="KW-0812">Transmembrane</keyword>
<keyword evidence="5" id="KW-0406">Ion transport</keyword>
<dbReference type="Proteomes" id="UP001292079">
    <property type="component" value="Unassembled WGS sequence"/>
</dbReference>